<evidence type="ECO:0000313" key="5">
    <source>
        <dbReference type="Proteomes" id="UP000663845"/>
    </source>
</evidence>
<dbReference type="InterPro" id="IPR000504">
    <property type="entry name" value="RRM_dom"/>
</dbReference>
<dbReference type="AlphaFoldDB" id="A0A815CB99"/>
<dbReference type="InterPro" id="IPR035979">
    <property type="entry name" value="RBD_domain_sf"/>
</dbReference>
<dbReference type="SUPFAM" id="SSF54928">
    <property type="entry name" value="RNA-binding domain, RBD"/>
    <property type="match status" value="3"/>
</dbReference>
<feature type="region of interest" description="Disordered" evidence="2">
    <location>
        <begin position="277"/>
        <end position="336"/>
    </location>
</feature>
<feature type="compositionally biased region" description="Low complexity" evidence="2">
    <location>
        <begin position="632"/>
        <end position="644"/>
    </location>
</feature>
<gene>
    <name evidence="4" type="ORF">JYZ213_LOCUS31207</name>
</gene>
<dbReference type="Proteomes" id="UP000663845">
    <property type="component" value="Unassembled WGS sequence"/>
</dbReference>
<organism evidence="4 5">
    <name type="scientific">Adineta steineri</name>
    <dbReference type="NCBI Taxonomy" id="433720"/>
    <lineage>
        <taxon>Eukaryota</taxon>
        <taxon>Metazoa</taxon>
        <taxon>Spiralia</taxon>
        <taxon>Gnathifera</taxon>
        <taxon>Rotifera</taxon>
        <taxon>Eurotatoria</taxon>
        <taxon>Bdelloidea</taxon>
        <taxon>Adinetida</taxon>
        <taxon>Adinetidae</taxon>
        <taxon>Adineta</taxon>
    </lineage>
</organism>
<dbReference type="InterPro" id="IPR012677">
    <property type="entry name" value="Nucleotide-bd_a/b_plait_sf"/>
</dbReference>
<feature type="compositionally biased region" description="Low complexity" evidence="2">
    <location>
        <begin position="283"/>
        <end position="296"/>
    </location>
</feature>
<reference evidence="4" key="1">
    <citation type="submission" date="2021-02" db="EMBL/GenBank/DDBJ databases">
        <authorList>
            <person name="Nowell W R."/>
        </authorList>
    </citation>
    <scope>NUCLEOTIDE SEQUENCE</scope>
</reference>
<comment type="caution">
    <text evidence="4">The sequence shown here is derived from an EMBL/GenBank/DDBJ whole genome shotgun (WGS) entry which is preliminary data.</text>
</comment>
<dbReference type="InterPro" id="IPR050907">
    <property type="entry name" value="SRSF"/>
</dbReference>
<evidence type="ECO:0000259" key="3">
    <source>
        <dbReference type="PROSITE" id="PS50102"/>
    </source>
</evidence>
<sequence length="940" mass="105340">MAAAIETKLYVTNFPSSATRQQLQQFFSRFGRVQECAIMWNSYAFVHYATMDEARRALDQSNGAMFLNRKLIVQLSTSRFRPQPKELNTSLNQLPEQLMIMDTSASIPYHHTNLNQQQQQSTSLIPQYTYPELLMTSAGFRQQSSSPISDNHNFFRPTSPITQDINNYYSQYSNISPDQIPSLPLKINPIKPNKTIKTDMGNNGELPKLYCTNLPDNCKANELQRLFSSFGHVVDCVILWDYYAFITYKTFVEAEHALIAVNGFTWKDRRLIVEWSRASGRKQQQPSPSISSSSPPKHNSYAEISTPTSSPRNRPSTLLTHSSTSNGQFYENNSSKLLPSPLKAHHTYNQNLALMSIMQQQQQPFLHNQHHASMPYNTYKNGNNMDVLSNENQQIFDNLTNSSSSSSSSSNHRLDLSPFIDTNPNTIFSSSSELNTPSSTTSNSNVYQPSDIIALLEPSLPNVSMNNKSMNDITNTFNHVPPTCSSAAAAGVAALFQENILSSLFTSFEPFNKLYSVDEQQSSSRYNHFSPLLTTAPDNSHYPMSCANELQRLFSSFGHVVDCVILWDYYAFITYKTFVEAEHALIAVNGFTWKDRRLIVEWSRASGRKQQQPSPSISSSSPPKHNSYAEISTPTSSPRNRPSTLLTHSSTSNGQFYENNSSKLLPSPLKSHHTYNQNLALMSIMQQQQQPFLHNQHHASMPYNTYKNGNNMDVLSNENQQIFDNLTNSSSSSSSSSNHRLDLSPFIDTNPNTIFSSSSELNTPSSTTSNSNVYQPSDIIALLEPSLPDVSMNNKSMNDITNTFNHVPPTCSSAAAAGVAALFQENILSSLFTSFEPFNKLYSNDEQQSSSRYNHFSPLLTTAPDNSHYPMSCAAAAGVAALFQENILSSLFTSFEPFNKLYSVDEQQSSSRYNHFSPLLTTAPDNSHYPMSCGHNNSWR</sequence>
<feature type="domain" description="RRM" evidence="3">
    <location>
        <begin position="7"/>
        <end position="78"/>
    </location>
</feature>
<dbReference type="PANTHER" id="PTHR23147">
    <property type="entry name" value="SERINE/ARGININE RICH SPLICING FACTOR"/>
    <property type="match status" value="1"/>
</dbReference>
<dbReference type="GO" id="GO:0003723">
    <property type="term" value="F:RNA binding"/>
    <property type="evidence" value="ECO:0007669"/>
    <property type="project" value="UniProtKB-UniRule"/>
</dbReference>
<dbReference type="EMBL" id="CAJNOG010000520">
    <property type="protein sequence ID" value="CAF1280528.1"/>
    <property type="molecule type" value="Genomic_DNA"/>
</dbReference>
<evidence type="ECO:0000313" key="4">
    <source>
        <dbReference type="EMBL" id="CAF1280528.1"/>
    </source>
</evidence>
<feature type="domain" description="RRM" evidence="3">
    <location>
        <begin position="548"/>
        <end position="605"/>
    </location>
</feature>
<protein>
    <recommendedName>
        <fullName evidence="3">RRM domain-containing protein</fullName>
    </recommendedName>
</protein>
<dbReference type="Pfam" id="PF00076">
    <property type="entry name" value="RRM_1"/>
    <property type="match status" value="3"/>
</dbReference>
<dbReference type="CDD" id="cd00590">
    <property type="entry name" value="RRM_SF"/>
    <property type="match status" value="3"/>
</dbReference>
<feature type="compositionally biased region" description="Polar residues" evidence="2">
    <location>
        <begin position="645"/>
        <end position="660"/>
    </location>
</feature>
<name>A0A815CB99_9BILA</name>
<feature type="compositionally biased region" description="Low complexity" evidence="2">
    <location>
        <begin position="610"/>
        <end position="623"/>
    </location>
</feature>
<evidence type="ECO:0000256" key="2">
    <source>
        <dbReference type="SAM" id="MobiDB-lite"/>
    </source>
</evidence>
<feature type="domain" description="RRM" evidence="3">
    <location>
        <begin position="207"/>
        <end position="278"/>
    </location>
</feature>
<dbReference type="PROSITE" id="PS50102">
    <property type="entry name" value="RRM"/>
    <property type="match status" value="3"/>
</dbReference>
<feature type="compositionally biased region" description="Low complexity" evidence="2">
    <location>
        <begin position="305"/>
        <end position="317"/>
    </location>
</feature>
<accession>A0A815CB99</accession>
<dbReference type="SMART" id="SM00360">
    <property type="entry name" value="RRM"/>
    <property type="match status" value="3"/>
</dbReference>
<proteinExistence type="predicted"/>
<feature type="region of interest" description="Disordered" evidence="2">
    <location>
        <begin position="604"/>
        <end position="670"/>
    </location>
</feature>
<dbReference type="Gene3D" id="3.30.70.330">
    <property type="match status" value="3"/>
</dbReference>
<evidence type="ECO:0000256" key="1">
    <source>
        <dbReference type="PROSITE-ProRule" id="PRU00176"/>
    </source>
</evidence>
<keyword evidence="1" id="KW-0694">RNA-binding</keyword>
<feature type="compositionally biased region" description="Polar residues" evidence="2">
    <location>
        <begin position="318"/>
        <end position="336"/>
    </location>
</feature>